<feature type="region of interest" description="Disordered" evidence="1">
    <location>
        <begin position="1"/>
        <end position="30"/>
    </location>
</feature>
<organism evidence="2 3">
    <name type="scientific">Fusarium musae</name>
    <dbReference type="NCBI Taxonomy" id="1042133"/>
    <lineage>
        <taxon>Eukaryota</taxon>
        <taxon>Fungi</taxon>
        <taxon>Dikarya</taxon>
        <taxon>Ascomycota</taxon>
        <taxon>Pezizomycotina</taxon>
        <taxon>Sordariomycetes</taxon>
        <taxon>Hypocreomycetidae</taxon>
        <taxon>Hypocreales</taxon>
        <taxon>Nectriaceae</taxon>
        <taxon>Fusarium</taxon>
    </lineage>
</organism>
<evidence type="ECO:0000256" key="1">
    <source>
        <dbReference type="SAM" id="MobiDB-lite"/>
    </source>
</evidence>
<comment type="caution">
    <text evidence="2">The sequence shown here is derived from an EMBL/GenBank/DDBJ whole genome shotgun (WGS) entry which is preliminary data.</text>
</comment>
<feature type="compositionally biased region" description="Low complexity" evidence="1">
    <location>
        <begin position="20"/>
        <end position="30"/>
    </location>
</feature>
<dbReference type="RefSeq" id="XP_044686336.1">
    <property type="nucleotide sequence ID" value="XM_044818634.1"/>
</dbReference>
<gene>
    <name evidence="2" type="ORF">J7337_000887</name>
</gene>
<dbReference type="AlphaFoldDB" id="A0A9P8IVW9"/>
<proteinExistence type="predicted"/>
<dbReference type="EMBL" id="JAHBCI010000001">
    <property type="protein sequence ID" value="KAG9507337.1"/>
    <property type="molecule type" value="Genomic_DNA"/>
</dbReference>
<dbReference type="GeneID" id="68308744"/>
<protein>
    <submittedName>
        <fullName evidence="2">Uncharacterized protein</fullName>
    </submittedName>
</protein>
<name>A0A9P8IVW9_9HYPO</name>
<evidence type="ECO:0000313" key="2">
    <source>
        <dbReference type="EMBL" id="KAG9507337.1"/>
    </source>
</evidence>
<accession>A0A9P8IVW9</accession>
<sequence length="320" mass="36250">MSQNRHRSAPKGTGAPLSPPSSQSSANFASAFTASKPFPDVAYSSTQTTLNSPKSEENQLLKQAEALANMHFELNLHTVFSLASRLEKEVQQLVIRTADDQEFRRQNEERMTKMMIEIETVKAYMARIGHNREPATRADIERLQQAMSDTTMEWNNQLEDARTKIDEISGRMLDASRRAGVRGNEAPTSPSLLGIETRATRKAKTDIASGAHHQQQSRVNDAINSTKRWNREHKTTKMRENQFIITYLKKQGQRDPVIAKLLLQAIRERASNTKTKTSRAKKLPSLEETCRNTSWQDVIDSATEVLVVNKTRTLQFLKQD</sequence>
<dbReference type="Proteomes" id="UP000827133">
    <property type="component" value="Unassembled WGS sequence"/>
</dbReference>
<evidence type="ECO:0000313" key="3">
    <source>
        <dbReference type="Proteomes" id="UP000827133"/>
    </source>
</evidence>
<dbReference type="KEGG" id="fmu:J7337_000887"/>
<keyword evidence="3" id="KW-1185">Reference proteome</keyword>
<reference evidence="2" key="1">
    <citation type="journal article" date="2021" name="Mol. Plant Microbe Interact.">
        <title>Telomere to telomere genome assembly of Fusarium musae F31, causal agent of crown rot disease of banana.</title>
        <authorList>
            <person name="Degradi L."/>
            <person name="Tava V."/>
            <person name="Kunova A."/>
            <person name="Cortesi P."/>
            <person name="Saracchi M."/>
            <person name="Pasquali M."/>
        </authorList>
    </citation>
    <scope>NUCLEOTIDE SEQUENCE</scope>
    <source>
        <strain evidence="2">F31</strain>
    </source>
</reference>